<gene>
    <name evidence="1" type="ORF">FSB_LOCUS48357</name>
</gene>
<sequence length="92" mass="9887">MLLSGTGSIGSVGSWWSSIGQALQRLGLSCPLDRIEACEVRLSSSAVHQDELWSFGSCDDGGGKSFGKEIMLTVWDRHSVHFASCSTLKVLL</sequence>
<accession>A0A2N9I879</accession>
<dbReference type="AlphaFoldDB" id="A0A2N9I879"/>
<proteinExistence type="predicted"/>
<organism evidence="1">
    <name type="scientific">Fagus sylvatica</name>
    <name type="common">Beechnut</name>
    <dbReference type="NCBI Taxonomy" id="28930"/>
    <lineage>
        <taxon>Eukaryota</taxon>
        <taxon>Viridiplantae</taxon>
        <taxon>Streptophyta</taxon>
        <taxon>Embryophyta</taxon>
        <taxon>Tracheophyta</taxon>
        <taxon>Spermatophyta</taxon>
        <taxon>Magnoliopsida</taxon>
        <taxon>eudicotyledons</taxon>
        <taxon>Gunneridae</taxon>
        <taxon>Pentapetalae</taxon>
        <taxon>rosids</taxon>
        <taxon>fabids</taxon>
        <taxon>Fagales</taxon>
        <taxon>Fagaceae</taxon>
        <taxon>Fagus</taxon>
    </lineage>
</organism>
<name>A0A2N9I879_FAGSY</name>
<reference evidence="1" key="1">
    <citation type="submission" date="2018-02" db="EMBL/GenBank/DDBJ databases">
        <authorList>
            <person name="Cohen D.B."/>
            <person name="Kent A.D."/>
        </authorList>
    </citation>
    <scope>NUCLEOTIDE SEQUENCE</scope>
</reference>
<protein>
    <submittedName>
        <fullName evidence="1">Uncharacterized protein</fullName>
    </submittedName>
</protein>
<evidence type="ECO:0000313" key="1">
    <source>
        <dbReference type="EMBL" id="SPD20475.1"/>
    </source>
</evidence>
<dbReference type="EMBL" id="OIVN01005013">
    <property type="protein sequence ID" value="SPD20475.1"/>
    <property type="molecule type" value="Genomic_DNA"/>
</dbReference>